<sequence>MEGTDAPGYLKADGPDGAVFEADLEALGLTGCPLAPLAFWDYHQTNAVDADIATLTTAMEQAFEIVTELTPDALARELVEVGAVEVKR</sequence>
<comment type="caution">
    <text evidence="1">The sequence shown here is derived from an EMBL/GenBank/DDBJ whole genome shotgun (WGS) entry which is preliminary data.</text>
</comment>
<evidence type="ECO:0000313" key="2">
    <source>
        <dbReference type="Proteomes" id="UP000225548"/>
    </source>
</evidence>
<keyword evidence="2" id="KW-1185">Reference proteome</keyword>
<reference evidence="1 2" key="1">
    <citation type="submission" date="2017-10" db="EMBL/GenBank/DDBJ databases">
        <title>Sequencing the genomes of 1000 actinobacteria strains.</title>
        <authorList>
            <person name="Klenk H.-P."/>
        </authorList>
    </citation>
    <scope>NUCLEOTIDE SEQUENCE [LARGE SCALE GENOMIC DNA]</scope>
    <source>
        <strain evidence="1 2">DSM 18966</strain>
    </source>
</reference>
<name>A0A2A9E972_9MICO</name>
<dbReference type="Proteomes" id="UP000225548">
    <property type="component" value="Unassembled WGS sequence"/>
</dbReference>
<proteinExistence type="predicted"/>
<gene>
    <name evidence="1" type="ORF">ATL42_2783</name>
</gene>
<organism evidence="1 2">
    <name type="scientific">Sanguibacter antarcticus</name>
    <dbReference type="NCBI Taxonomy" id="372484"/>
    <lineage>
        <taxon>Bacteria</taxon>
        <taxon>Bacillati</taxon>
        <taxon>Actinomycetota</taxon>
        <taxon>Actinomycetes</taxon>
        <taxon>Micrococcales</taxon>
        <taxon>Sanguibacteraceae</taxon>
        <taxon>Sanguibacter</taxon>
    </lineage>
</organism>
<accession>A0A2A9E972</accession>
<protein>
    <submittedName>
        <fullName evidence="1">Uncharacterized protein</fullName>
    </submittedName>
</protein>
<dbReference type="EMBL" id="PDJG01000001">
    <property type="protein sequence ID" value="PFG34855.1"/>
    <property type="molecule type" value="Genomic_DNA"/>
</dbReference>
<dbReference type="AlphaFoldDB" id="A0A2A9E972"/>
<evidence type="ECO:0000313" key="1">
    <source>
        <dbReference type="EMBL" id="PFG34855.1"/>
    </source>
</evidence>